<dbReference type="EMBL" id="JAUHPV010000005">
    <property type="protein sequence ID" value="MDN4473342.1"/>
    <property type="molecule type" value="Genomic_DNA"/>
</dbReference>
<keyword evidence="1" id="KW-0472">Membrane</keyword>
<keyword evidence="1" id="KW-1133">Transmembrane helix</keyword>
<feature type="transmembrane region" description="Helical" evidence="1">
    <location>
        <begin position="24"/>
        <end position="49"/>
    </location>
</feature>
<keyword evidence="3" id="KW-1185">Reference proteome</keyword>
<gene>
    <name evidence="2" type="ORF">QQX04_10100</name>
</gene>
<feature type="transmembrane region" description="Helical" evidence="1">
    <location>
        <begin position="204"/>
        <end position="219"/>
    </location>
</feature>
<keyword evidence="1" id="KW-0812">Transmembrane</keyword>
<comment type="caution">
    <text evidence="2">The sequence shown here is derived from an EMBL/GenBank/DDBJ whole genome shotgun (WGS) entry which is preliminary data.</text>
</comment>
<feature type="transmembrane region" description="Helical" evidence="1">
    <location>
        <begin position="421"/>
        <end position="438"/>
    </location>
</feature>
<evidence type="ECO:0000313" key="3">
    <source>
        <dbReference type="Proteomes" id="UP001172738"/>
    </source>
</evidence>
<feature type="transmembrane region" description="Helical" evidence="1">
    <location>
        <begin position="226"/>
        <end position="244"/>
    </location>
</feature>
<feature type="transmembrane region" description="Helical" evidence="1">
    <location>
        <begin position="307"/>
        <end position="327"/>
    </location>
</feature>
<proteinExistence type="predicted"/>
<feature type="transmembrane region" description="Helical" evidence="1">
    <location>
        <begin position="444"/>
        <end position="463"/>
    </location>
</feature>
<feature type="transmembrane region" description="Helical" evidence="1">
    <location>
        <begin position="133"/>
        <end position="151"/>
    </location>
</feature>
<sequence>MISVSRGRAPVQVMRRLLARRADVAWDASWPVVALVLLAVTTIHVVVAWGASYPTNSLDEIVMVGYSRAIAGVDPGWQLSGSGYMPGLAILMAPAWWFTQDPATVYQGGIAITVALAMAAIWPLALLARRAGLTVRTAIVTAAVPTIAPAPALMSNYLASESLLLLATATSLVLADRLVRVRTIGAGILLGSAASVAFLAHGRALALGVAVAIWVVWVFRHEVRIAAATLGALLLGSGLAYLLYRAVSAQVLLDDSRTSTTVSELSNGSVQGSIGALVGQLWYPTIAFPAVVVVAVLFLARKARTDSLATLILLATAGSLALAVLQLKPAASLRLDTWFYGRYNEQLWVVLAVIGAAVLVRVVWPGLVALVVAVSAALGVGFLAITVPQMSVTQYWVDMHVFGVAPWLSTERYGNGEMQNWGTIVGVGLLLTVAVGVLSLVRSAVVPGLLVIWAAITLGYDAMSPALRSDARSSDDTPLPQEILNSGEVLWLDPGSGTEGNSVVFGARDLVVSVSAYDDLPEDVAVYIAPFSVQDPADVGGLLWGDGAQGLLNLWVFPGPLQDDLLRQGLVAEPVPLGG</sequence>
<feature type="transmembrane region" description="Helical" evidence="1">
    <location>
        <begin position="369"/>
        <end position="387"/>
    </location>
</feature>
<feature type="transmembrane region" description="Helical" evidence="1">
    <location>
        <begin position="105"/>
        <end position="126"/>
    </location>
</feature>
<dbReference type="RefSeq" id="WP_301128773.1">
    <property type="nucleotide sequence ID" value="NZ_JAUHPV010000005.1"/>
</dbReference>
<organism evidence="2 3">
    <name type="scientific">Demequina zhanjiangensis</name>
    <dbReference type="NCBI Taxonomy" id="3051659"/>
    <lineage>
        <taxon>Bacteria</taxon>
        <taxon>Bacillati</taxon>
        <taxon>Actinomycetota</taxon>
        <taxon>Actinomycetes</taxon>
        <taxon>Micrococcales</taxon>
        <taxon>Demequinaceae</taxon>
        <taxon>Demequina</taxon>
    </lineage>
</organism>
<protein>
    <recommendedName>
        <fullName evidence="4">4-amino-4-deoxy-L-arabinose transferase</fullName>
    </recommendedName>
</protein>
<feature type="transmembrane region" description="Helical" evidence="1">
    <location>
        <begin position="281"/>
        <end position="300"/>
    </location>
</feature>
<feature type="transmembrane region" description="Helical" evidence="1">
    <location>
        <begin position="347"/>
        <end position="364"/>
    </location>
</feature>
<evidence type="ECO:0000256" key="1">
    <source>
        <dbReference type="SAM" id="Phobius"/>
    </source>
</evidence>
<evidence type="ECO:0000313" key="2">
    <source>
        <dbReference type="EMBL" id="MDN4473342.1"/>
    </source>
</evidence>
<accession>A0ABT8G2H3</accession>
<evidence type="ECO:0008006" key="4">
    <source>
        <dbReference type="Google" id="ProtNLM"/>
    </source>
</evidence>
<name>A0ABT8G2H3_9MICO</name>
<dbReference type="Proteomes" id="UP001172738">
    <property type="component" value="Unassembled WGS sequence"/>
</dbReference>
<reference evidence="2" key="1">
    <citation type="submission" date="2023-06" db="EMBL/GenBank/DDBJ databases">
        <title>SYSU T00b26.</title>
        <authorList>
            <person name="Gao L."/>
            <person name="Fang B.-Z."/>
            <person name="Li W.-J."/>
        </authorList>
    </citation>
    <scope>NUCLEOTIDE SEQUENCE</scope>
    <source>
        <strain evidence="2">SYSU T00b26</strain>
    </source>
</reference>